<dbReference type="InterPro" id="IPR050095">
    <property type="entry name" value="ECF_ABC_transporter_ATP-bd"/>
</dbReference>
<dbReference type="GO" id="GO:0016887">
    <property type="term" value="F:ATP hydrolysis activity"/>
    <property type="evidence" value="ECO:0007669"/>
    <property type="project" value="InterPro"/>
</dbReference>
<evidence type="ECO:0000256" key="1">
    <source>
        <dbReference type="ARBA" id="ARBA00004202"/>
    </source>
</evidence>
<evidence type="ECO:0000256" key="4">
    <source>
        <dbReference type="ARBA" id="ARBA00022475"/>
    </source>
</evidence>
<keyword evidence="3" id="KW-0813">Transport</keyword>
<keyword evidence="4" id="KW-1003">Cell membrane</keyword>
<dbReference type="InterPro" id="IPR017871">
    <property type="entry name" value="ABC_transporter-like_CS"/>
</dbReference>
<gene>
    <name evidence="10" type="ORF">H9L01_07665</name>
</gene>
<dbReference type="AlphaFoldDB" id="A0A7G9RXB6"/>
<evidence type="ECO:0000256" key="2">
    <source>
        <dbReference type="ARBA" id="ARBA00005417"/>
    </source>
</evidence>
<dbReference type="InterPro" id="IPR027417">
    <property type="entry name" value="P-loop_NTPase"/>
</dbReference>
<dbReference type="PROSITE" id="PS50893">
    <property type="entry name" value="ABC_TRANSPORTER_2"/>
    <property type="match status" value="2"/>
</dbReference>
<name>A0A7G9RXB6_9FIRM</name>
<dbReference type="Gene3D" id="3.40.50.300">
    <property type="entry name" value="P-loop containing nucleotide triphosphate hydrolases"/>
    <property type="match status" value="2"/>
</dbReference>
<dbReference type="GO" id="GO:0042626">
    <property type="term" value="F:ATPase-coupled transmembrane transporter activity"/>
    <property type="evidence" value="ECO:0007669"/>
    <property type="project" value="TreeGrafter"/>
</dbReference>
<sequence length="424" mass="47894">MIDLKSVSHKYKDRAVLNEMSYHFEVGKTYYISGKSGCGKSTLGMILSGLLEPSEGDVTLKGQSAVMFQNPDLQFCMDTVYRELIFVLENKNVDIMVMDSLIDDVLKSVNATHLKHQKLVTLSGGEKQRIALASAFLMDTSILILDEPFASLDQSASQELLELLNTYRKHKQITLIVIDHLHHYYDSMIDVYLKIVDGNLCEGLDDDVVESVINVSPQYCEKAVLNYENVSISYNDRAVVSHANFTINSGECVALVGDSGSGKSSLLRILLKLVKYDGNVWLDTANLKKYRGKMGYLFQNPRDQFLFASVYDEIYKTCFDESLTKECLKSLNLWEHRDESPFNLSQGQQRRLALGIVFVTQAPIMVLDEPTFGQDRNSAIVIMNMIAQHCSKNHSTVIFTSHDPWIVDNYATRVIRIGEIQHES</sequence>
<evidence type="ECO:0000256" key="3">
    <source>
        <dbReference type="ARBA" id="ARBA00022448"/>
    </source>
</evidence>
<feature type="domain" description="ABC transporter" evidence="9">
    <location>
        <begin position="225"/>
        <end position="424"/>
    </location>
</feature>
<comment type="similarity">
    <text evidence="2">Belongs to the ABC transporter superfamily.</text>
</comment>
<keyword evidence="11" id="KW-1185">Reference proteome</keyword>
<dbReference type="CDD" id="cd03225">
    <property type="entry name" value="ABC_cobalt_CbiO_domain1"/>
    <property type="match status" value="2"/>
</dbReference>
<evidence type="ECO:0000256" key="5">
    <source>
        <dbReference type="ARBA" id="ARBA00022741"/>
    </source>
</evidence>
<feature type="domain" description="ABC transporter" evidence="9">
    <location>
        <begin position="2"/>
        <end position="222"/>
    </location>
</feature>
<evidence type="ECO:0000313" key="10">
    <source>
        <dbReference type="EMBL" id="QNN60241.1"/>
    </source>
</evidence>
<keyword evidence="5" id="KW-0547">Nucleotide-binding</keyword>
<proteinExistence type="inferred from homology"/>
<dbReference type="Pfam" id="PF00005">
    <property type="entry name" value="ABC_tran"/>
    <property type="match status" value="2"/>
</dbReference>
<keyword evidence="7" id="KW-1278">Translocase</keyword>
<keyword evidence="6 10" id="KW-0067">ATP-binding</keyword>
<accession>A0A7G9RXB6</accession>
<dbReference type="InterPro" id="IPR015856">
    <property type="entry name" value="ABC_transpr_CbiO/EcfA_su"/>
</dbReference>
<reference evidence="10 11" key="1">
    <citation type="submission" date="2020-08" db="EMBL/GenBank/DDBJ databases">
        <title>Genome sequence of Erysipelothrix inopinata DSM 15511T.</title>
        <authorList>
            <person name="Hyun D.-W."/>
            <person name="Bae J.-W."/>
        </authorList>
    </citation>
    <scope>NUCLEOTIDE SEQUENCE [LARGE SCALE GENOMIC DNA]</scope>
    <source>
        <strain evidence="10 11">DSM 15511</strain>
    </source>
</reference>
<dbReference type="PROSITE" id="PS00211">
    <property type="entry name" value="ABC_TRANSPORTER_1"/>
    <property type="match status" value="2"/>
</dbReference>
<dbReference type="GO" id="GO:0043190">
    <property type="term" value="C:ATP-binding cassette (ABC) transporter complex"/>
    <property type="evidence" value="ECO:0007669"/>
    <property type="project" value="TreeGrafter"/>
</dbReference>
<keyword evidence="8" id="KW-0472">Membrane</keyword>
<evidence type="ECO:0000259" key="9">
    <source>
        <dbReference type="PROSITE" id="PS50893"/>
    </source>
</evidence>
<dbReference type="InterPro" id="IPR003439">
    <property type="entry name" value="ABC_transporter-like_ATP-bd"/>
</dbReference>
<dbReference type="InterPro" id="IPR003593">
    <property type="entry name" value="AAA+_ATPase"/>
</dbReference>
<dbReference type="GO" id="GO:0005524">
    <property type="term" value="F:ATP binding"/>
    <property type="evidence" value="ECO:0007669"/>
    <property type="project" value="UniProtKB-KW"/>
</dbReference>
<dbReference type="PANTHER" id="PTHR43553">
    <property type="entry name" value="HEAVY METAL TRANSPORTER"/>
    <property type="match status" value="1"/>
</dbReference>
<evidence type="ECO:0000256" key="7">
    <source>
        <dbReference type="ARBA" id="ARBA00022967"/>
    </source>
</evidence>
<dbReference type="RefSeq" id="WP_187533373.1">
    <property type="nucleotide sequence ID" value="NZ_CBCSHU010000018.1"/>
</dbReference>
<dbReference type="SMART" id="SM00382">
    <property type="entry name" value="AAA"/>
    <property type="match status" value="2"/>
</dbReference>
<evidence type="ECO:0000313" key="11">
    <source>
        <dbReference type="Proteomes" id="UP000515928"/>
    </source>
</evidence>
<dbReference type="SUPFAM" id="SSF52540">
    <property type="entry name" value="P-loop containing nucleoside triphosphate hydrolases"/>
    <property type="match status" value="2"/>
</dbReference>
<organism evidence="10 11">
    <name type="scientific">Erysipelothrix inopinata</name>
    <dbReference type="NCBI Taxonomy" id="225084"/>
    <lineage>
        <taxon>Bacteria</taxon>
        <taxon>Bacillati</taxon>
        <taxon>Bacillota</taxon>
        <taxon>Erysipelotrichia</taxon>
        <taxon>Erysipelotrichales</taxon>
        <taxon>Erysipelotrichaceae</taxon>
        <taxon>Erysipelothrix</taxon>
    </lineage>
</organism>
<comment type="subcellular location">
    <subcellularLocation>
        <location evidence="1">Cell membrane</location>
        <topology evidence="1">Peripheral membrane protein</topology>
    </subcellularLocation>
</comment>
<evidence type="ECO:0000256" key="8">
    <source>
        <dbReference type="ARBA" id="ARBA00023136"/>
    </source>
</evidence>
<dbReference type="KEGG" id="eio:H9L01_07665"/>
<evidence type="ECO:0000256" key="6">
    <source>
        <dbReference type="ARBA" id="ARBA00022840"/>
    </source>
</evidence>
<dbReference type="EMBL" id="CP060715">
    <property type="protein sequence ID" value="QNN60241.1"/>
    <property type="molecule type" value="Genomic_DNA"/>
</dbReference>
<dbReference type="Proteomes" id="UP000515928">
    <property type="component" value="Chromosome"/>
</dbReference>
<protein>
    <submittedName>
        <fullName evidence="10">ABC transporter ATP-binding protein</fullName>
    </submittedName>
</protein>